<dbReference type="RefSeq" id="WP_139601507.1">
    <property type="nucleotide sequence ID" value="NZ_VDCQ01000007.1"/>
</dbReference>
<dbReference type="SUPFAM" id="SSF51215">
    <property type="entry name" value="Regulatory protein AraC"/>
    <property type="match status" value="1"/>
</dbReference>
<dbReference type="InterPro" id="IPR003313">
    <property type="entry name" value="AraC-bd"/>
</dbReference>
<organism evidence="5 6">
    <name type="scientific">Paenibacillus hemerocallicola</name>
    <dbReference type="NCBI Taxonomy" id="1172614"/>
    <lineage>
        <taxon>Bacteria</taxon>
        <taxon>Bacillati</taxon>
        <taxon>Bacillota</taxon>
        <taxon>Bacilli</taxon>
        <taxon>Bacillales</taxon>
        <taxon>Paenibacillaceae</taxon>
        <taxon>Paenibacillus</taxon>
    </lineage>
</organism>
<keyword evidence="3" id="KW-0804">Transcription</keyword>
<dbReference type="Pfam" id="PF02311">
    <property type="entry name" value="AraC_binding"/>
    <property type="match status" value="1"/>
</dbReference>
<dbReference type="PROSITE" id="PS01124">
    <property type="entry name" value="HTH_ARAC_FAMILY_2"/>
    <property type="match status" value="1"/>
</dbReference>
<feature type="domain" description="HTH araC/xylS-type" evidence="4">
    <location>
        <begin position="172"/>
        <end position="270"/>
    </location>
</feature>
<dbReference type="EMBL" id="VDCQ01000007">
    <property type="protein sequence ID" value="TNJ67022.1"/>
    <property type="molecule type" value="Genomic_DNA"/>
</dbReference>
<keyword evidence="6" id="KW-1185">Reference proteome</keyword>
<dbReference type="InterPro" id="IPR009057">
    <property type="entry name" value="Homeodomain-like_sf"/>
</dbReference>
<evidence type="ECO:0000256" key="2">
    <source>
        <dbReference type="ARBA" id="ARBA00023125"/>
    </source>
</evidence>
<proteinExistence type="predicted"/>
<dbReference type="Proteomes" id="UP000307943">
    <property type="component" value="Unassembled WGS sequence"/>
</dbReference>
<dbReference type="InterPro" id="IPR018060">
    <property type="entry name" value="HTH_AraC"/>
</dbReference>
<dbReference type="PANTHER" id="PTHR43280">
    <property type="entry name" value="ARAC-FAMILY TRANSCRIPTIONAL REGULATOR"/>
    <property type="match status" value="1"/>
</dbReference>
<accession>A0A5C4TDU8</accession>
<keyword evidence="1" id="KW-0805">Transcription regulation</keyword>
<comment type="caution">
    <text evidence="5">The sequence shown here is derived from an EMBL/GenBank/DDBJ whole genome shotgun (WGS) entry which is preliminary data.</text>
</comment>
<gene>
    <name evidence="5" type="ORF">FE784_07430</name>
</gene>
<evidence type="ECO:0000313" key="6">
    <source>
        <dbReference type="Proteomes" id="UP000307943"/>
    </source>
</evidence>
<dbReference type="PANTHER" id="PTHR43280:SF28">
    <property type="entry name" value="HTH-TYPE TRANSCRIPTIONAL ACTIVATOR RHAS"/>
    <property type="match status" value="1"/>
</dbReference>
<keyword evidence="2" id="KW-0238">DNA-binding</keyword>
<dbReference type="PROSITE" id="PS00041">
    <property type="entry name" value="HTH_ARAC_FAMILY_1"/>
    <property type="match status" value="1"/>
</dbReference>
<dbReference type="InterPro" id="IPR018062">
    <property type="entry name" value="HTH_AraC-typ_CS"/>
</dbReference>
<dbReference type="Gene3D" id="1.10.10.60">
    <property type="entry name" value="Homeodomain-like"/>
    <property type="match status" value="2"/>
</dbReference>
<dbReference type="Gene3D" id="2.60.120.10">
    <property type="entry name" value="Jelly Rolls"/>
    <property type="match status" value="1"/>
</dbReference>
<dbReference type="SUPFAM" id="SSF46689">
    <property type="entry name" value="Homeodomain-like"/>
    <property type="match status" value="2"/>
</dbReference>
<evidence type="ECO:0000259" key="4">
    <source>
        <dbReference type="PROSITE" id="PS01124"/>
    </source>
</evidence>
<dbReference type="OrthoDB" id="9803764at2"/>
<dbReference type="AlphaFoldDB" id="A0A5C4TDU8"/>
<protein>
    <submittedName>
        <fullName evidence="5">Helix-turn-helix domain-containing protein</fullName>
    </submittedName>
</protein>
<dbReference type="InterPro" id="IPR014710">
    <property type="entry name" value="RmlC-like_jellyroll"/>
</dbReference>
<evidence type="ECO:0000256" key="1">
    <source>
        <dbReference type="ARBA" id="ARBA00023015"/>
    </source>
</evidence>
<evidence type="ECO:0000256" key="3">
    <source>
        <dbReference type="ARBA" id="ARBA00023163"/>
    </source>
</evidence>
<reference evidence="5 6" key="1">
    <citation type="submission" date="2019-05" db="EMBL/GenBank/DDBJ databases">
        <title>We sequenced the genome of Paenibacillus hemerocallicola KCTC 33185 for further insight into its adaptation and study the phylogeny of Paenibacillus.</title>
        <authorList>
            <person name="Narsing Rao M.P."/>
        </authorList>
    </citation>
    <scope>NUCLEOTIDE SEQUENCE [LARGE SCALE GENOMIC DNA]</scope>
    <source>
        <strain evidence="5 6">KCTC 33185</strain>
    </source>
</reference>
<dbReference type="GO" id="GO:0043565">
    <property type="term" value="F:sequence-specific DNA binding"/>
    <property type="evidence" value="ECO:0007669"/>
    <property type="project" value="InterPro"/>
</dbReference>
<evidence type="ECO:0000313" key="5">
    <source>
        <dbReference type="EMBL" id="TNJ67022.1"/>
    </source>
</evidence>
<dbReference type="InterPro" id="IPR037923">
    <property type="entry name" value="HTH-like"/>
</dbReference>
<dbReference type="GO" id="GO:0003700">
    <property type="term" value="F:DNA-binding transcription factor activity"/>
    <property type="evidence" value="ECO:0007669"/>
    <property type="project" value="InterPro"/>
</dbReference>
<sequence length="304" mass="34738">MKLDSTRILSVARYVYDEESHVRSHSHNFHHVLVVTGGCGKLAVNGHTREASSDDVFFIPPGICHEISSDPAQPLRTLEWKFHTDDAQLYERLHCIPFLFAGRGTGIKTALERMVEEAIAQKPLYKEMITVRSIELLLELIRIHEEGEKPAGTSPSRLPETDTLADDDNYPAAVAAYIKTHYTEPLTLTELANTFHSSVTRLCGSFRKAFGLSPIQYVNELRLGQVKELLISTDMSVTDIAERVGFGSVHYLSRFFSRKERLSPLEYRQRAKRGRHFTVEDRYRIVDYRIETDTDHRTGPHLRE</sequence>
<dbReference type="SMART" id="SM00342">
    <property type="entry name" value="HTH_ARAC"/>
    <property type="match status" value="1"/>
</dbReference>
<dbReference type="Pfam" id="PF12833">
    <property type="entry name" value="HTH_18"/>
    <property type="match status" value="1"/>
</dbReference>
<name>A0A5C4TDU8_9BACL</name>